<evidence type="ECO:0000313" key="11">
    <source>
        <dbReference type="Proteomes" id="UP001165080"/>
    </source>
</evidence>
<keyword evidence="11" id="KW-1185">Reference proteome</keyword>
<comment type="caution">
    <text evidence="10">The sequence shown here is derived from an EMBL/GenBank/DDBJ whole genome shotgun (WGS) entry which is preliminary data.</text>
</comment>
<keyword evidence="5 9" id="KW-0735">Signal-anchor</keyword>
<dbReference type="Proteomes" id="UP001165080">
    <property type="component" value="Unassembled WGS sequence"/>
</dbReference>
<dbReference type="GO" id="GO:0005787">
    <property type="term" value="C:signal peptidase complex"/>
    <property type="evidence" value="ECO:0007669"/>
    <property type="project" value="UniProtKB-UniRule"/>
</dbReference>
<dbReference type="InterPro" id="IPR007653">
    <property type="entry name" value="SPC3"/>
</dbReference>
<dbReference type="EMBL" id="BRXU01000003">
    <property type="protein sequence ID" value="GLC50576.1"/>
    <property type="molecule type" value="Genomic_DNA"/>
</dbReference>
<proteinExistence type="inferred from homology"/>
<keyword evidence="4 9" id="KW-0256">Endoplasmic reticulum</keyword>
<dbReference type="AlphaFoldDB" id="A0A9W6BE86"/>
<evidence type="ECO:0000313" key="10">
    <source>
        <dbReference type="EMBL" id="GLC50576.1"/>
    </source>
</evidence>
<evidence type="ECO:0000256" key="1">
    <source>
        <dbReference type="ARBA" id="ARBA00004648"/>
    </source>
</evidence>
<evidence type="ECO:0000256" key="5">
    <source>
        <dbReference type="ARBA" id="ARBA00022968"/>
    </source>
</evidence>
<evidence type="ECO:0000256" key="6">
    <source>
        <dbReference type="ARBA" id="ARBA00022989"/>
    </source>
</evidence>
<evidence type="ECO:0000256" key="4">
    <source>
        <dbReference type="ARBA" id="ARBA00022824"/>
    </source>
</evidence>
<protein>
    <recommendedName>
        <fullName evidence="8 9">Signal peptidase complex subunit 3</fullName>
    </recommendedName>
    <alternativeName>
        <fullName evidence="9">Microsomal signal peptidase 22 kDa subunit</fullName>
    </alternativeName>
</protein>
<dbReference type="Pfam" id="PF04573">
    <property type="entry name" value="SPC22"/>
    <property type="match status" value="1"/>
</dbReference>
<evidence type="ECO:0000256" key="7">
    <source>
        <dbReference type="ARBA" id="ARBA00023136"/>
    </source>
</evidence>
<comment type="similarity">
    <text evidence="2 9">Belongs to the SPCS3 family.</text>
</comment>
<evidence type="ECO:0000256" key="2">
    <source>
        <dbReference type="ARBA" id="ARBA00009289"/>
    </source>
</evidence>
<keyword evidence="6 9" id="KW-1133">Transmembrane helix</keyword>
<reference evidence="10 11" key="1">
    <citation type="journal article" date="2023" name="Commun. Biol.">
        <title>Reorganization of the ancestral sex-determining regions during the evolution of trioecy in Pleodorina starrii.</title>
        <authorList>
            <person name="Takahashi K."/>
            <person name="Suzuki S."/>
            <person name="Kawai-Toyooka H."/>
            <person name="Yamamoto K."/>
            <person name="Hamaji T."/>
            <person name="Ootsuki R."/>
            <person name="Yamaguchi H."/>
            <person name="Kawachi M."/>
            <person name="Higashiyama T."/>
            <person name="Nozaki H."/>
        </authorList>
    </citation>
    <scope>NUCLEOTIDE SEQUENCE [LARGE SCALE GENOMIC DNA]</scope>
    <source>
        <strain evidence="10 11">NIES-4479</strain>
    </source>
</reference>
<keyword evidence="7 9" id="KW-0472">Membrane</keyword>
<keyword evidence="3 9" id="KW-0812">Transmembrane</keyword>
<gene>
    <name evidence="10" type="primary">PLEST010452</name>
    <name evidence="10" type="ORF">PLESTB_000395000</name>
</gene>
<accession>A0A9W6BE86</accession>
<comment type="subcellular location">
    <subcellularLocation>
        <location evidence="1">Endoplasmic reticulum membrane</location>
        <topology evidence="1">Single-pass type II membrane protein</topology>
    </subcellularLocation>
</comment>
<evidence type="ECO:0000256" key="8">
    <source>
        <dbReference type="ARBA" id="ARBA00029556"/>
    </source>
</evidence>
<dbReference type="PANTHER" id="PTHR12804">
    <property type="entry name" value="MICROSOMAL SIGNAL PEPTIDASE 23 KD SUBUNIT SPC22/23"/>
    <property type="match status" value="1"/>
</dbReference>
<organism evidence="10 11">
    <name type="scientific">Pleodorina starrii</name>
    <dbReference type="NCBI Taxonomy" id="330485"/>
    <lineage>
        <taxon>Eukaryota</taxon>
        <taxon>Viridiplantae</taxon>
        <taxon>Chlorophyta</taxon>
        <taxon>core chlorophytes</taxon>
        <taxon>Chlorophyceae</taxon>
        <taxon>CS clade</taxon>
        <taxon>Chlamydomonadales</taxon>
        <taxon>Volvocaceae</taxon>
        <taxon>Pleodorina</taxon>
    </lineage>
</organism>
<dbReference type="PIRSF" id="PIRSF016089">
    <property type="entry name" value="SPC22"/>
    <property type="match status" value="1"/>
</dbReference>
<name>A0A9W6BE86_9CHLO</name>
<dbReference type="GO" id="GO:0006465">
    <property type="term" value="P:signal peptide processing"/>
    <property type="evidence" value="ECO:0007669"/>
    <property type="project" value="UniProtKB-UniRule"/>
</dbReference>
<evidence type="ECO:0000256" key="9">
    <source>
        <dbReference type="PIRNR" id="PIRNR016089"/>
    </source>
</evidence>
<evidence type="ECO:0000256" key="3">
    <source>
        <dbReference type="ARBA" id="ARBA00022692"/>
    </source>
</evidence>
<comment type="function">
    <text evidence="9">Essential component of the signal peptidase complex (SPC) which catalyzes the cleavage of N-terminal signal sequences from nascent proteins as they are translocated into the lumen of the endoplasmic reticulum. Essential for the SPC catalytic activity, possibly by stabilizing and positioning the active center of the complex close to the lumenal surface.</text>
</comment>
<dbReference type="PANTHER" id="PTHR12804:SF0">
    <property type="entry name" value="SIGNAL PEPTIDASE COMPLEX SUBUNIT 3"/>
    <property type="match status" value="1"/>
</dbReference>
<dbReference type="GO" id="GO:0045047">
    <property type="term" value="P:protein targeting to ER"/>
    <property type="evidence" value="ECO:0007669"/>
    <property type="project" value="TreeGrafter"/>
</dbReference>
<sequence length="169" mass="19388">MHSVWTRANTVLTLFGTVAAVLCLLTTGTDLLHKPDPKVKLGLRDVRRLVQHNGGREHAAVTFDLDADLRSVFTWNTKQLFVYVQAEYETSENRVNQIVMWDSIVQQQDKAHVRLNNHKTKYAFIDPGRNLRGRSLNLTLVWCVMPRVGRMYSQQSTHYVGKLPASYVH</sequence>